<feature type="compositionally biased region" description="Polar residues" evidence="1">
    <location>
        <begin position="170"/>
        <end position="179"/>
    </location>
</feature>
<reference evidence="3" key="1">
    <citation type="submission" date="2017-03" db="EMBL/GenBank/DDBJ databases">
        <authorList>
            <person name="Sharma R."/>
            <person name="Thines M."/>
        </authorList>
    </citation>
    <scope>NUCLEOTIDE SEQUENCE [LARGE SCALE GENOMIC DNA]</scope>
</reference>
<feature type="compositionally biased region" description="Low complexity" evidence="1">
    <location>
        <begin position="52"/>
        <end position="76"/>
    </location>
</feature>
<feature type="compositionally biased region" description="Low complexity" evidence="1">
    <location>
        <begin position="134"/>
        <end position="145"/>
    </location>
</feature>
<feature type="region of interest" description="Disordered" evidence="1">
    <location>
        <begin position="473"/>
        <end position="510"/>
    </location>
</feature>
<feature type="region of interest" description="Disordered" evidence="1">
    <location>
        <begin position="1"/>
        <end position="200"/>
    </location>
</feature>
<proteinExistence type="predicted"/>
<dbReference type="EMBL" id="FWEW01003236">
    <property type="protein sequence ID" value="SLM39006.1"/>
    <property type="molecule type" value="Genomic_DNA"/>
</dbReference>
<evidence type="ECO:0000256" key="1">
    <source>
        <dbReference type="SAM" id="MobiDB-lite"/>
    </source>
</evidence>
<feature type="compositionally biased region" description="Basic residues" evidence="1">
    <location>
        <begin position="473"/>
        <end position="484"/>
    </location>
</feature>
<keyword evidence="3" id="KW-1185">Reference proteome</keyword>
<dbReference type="AlphaFoldDB" id="A0A1W5D7C7"/>
<sequence>MPGTKRKDESNQDGDMESTKKKRNTRQPSEKLHMTTRRAKSILESQSSATPSGNSSNYEESRRSSTQSGLSASSAGRKNSMEEVENPVADELLHFLRDGQPSVEKIEESIEPESLGPPKKKFAVPAIQVDAPGTSSKKLSKSSTTAPKALLEVPSPSPSPAKGRRGRPPTTRQSSSIRQSPAVGKRPPGRQRVPKKDPKIEADYVRMGELKSIFGKVSKGLARTLEELADRSLDKMISDPKAHTEVRGFREIIQDLERRKREQLAMIEGEFQLQKEQAERVCKTDLQEIFHKSQIQCREIREDIRTHIDVGMMALLTELETDGDVTDDEVENIWRPTPSRYNVRNRGHFKGTYHFSERYRMPDREGRFYQEADTVFEDFMDRYNLAQAIKSVDPSQKGLESKDRNTPPVLPRPYDQVQKKSHLDHIGIEMILGASVALEDRQHARLDDLASLAEARADARDAEAAAERKKLLKKKAKRVAKKRIGSSPLPPPVEDHPPADLTPPTPARRRLLAPKPFPPALPLPMYNHEYNSPMYPDYQPSRGAAQEMAPLYAPGNPPAAAELQAAASAGEYQHMFFGYPAQPSLSYYPQDPNLAAPGPQPQPDHFPRPGTPMATTFVHYDGPSPSQPPAAYRQIAPAPGAMLPPPRPVAWNQWLMPATGGAFPPHMPSNWS</sequence>
<dbReference type="Proteomes" id="UP000192927">
    <property type="component" value="Unassembled WGS sequence"/>
</dbReference>
<name>A0A1W5D7C7_9LECA</name>
<organism evidence="2 3">
    <name type="scientific">Lasallia pustulata</name>
    <dbReference type="NCBI Taxonomy" id="136370"/>
    <lineage>
        <taxon>Eukaryota</taxon>
        <taxon>Fungi</taxon>
        <taxon>Dikarya</taxon>
        <taxon>Ascomycota</taxon>
        <taxon>Pezizomycotina</taxon>
        <taxon>Lecanoromycetes</taxon>
        <taxon>OSLEUM clade</taxon>
        <taxon>Umbilicariomycetidae</taxon>
        <taxon>Umbilicariales</taxon>
        <taxon>Umbilicariaceae</taxon>
        <taxon>Lasallia</taxon>
    </lineage>
</organism>
<evidence type="ECO:0000313" key="3">
    <source>
        <dbReference type="Proteomes" id="UP000192927"/>
    </source>
</evidence>
<feature type="compositionally biased region" description="Basic and acidic residues" evidence="1">
    <location>
        <begin position="1"/>
        <end position="10"/>
    </location>
</feature>
<feature type="region of interest" description="Disordered" evidence="1">
    <location>
        <begin position="591"/>
        <end position="631"/>
    </location>
</feature>
<accession>A0A1W5D7C7</accession>
<feature type="region of interest" description="Disordered" evidence="1">
    <location>
        <begin position="393"/>
        <end position="418"/>
    </location>
</feature>
<protein>
    <submittedName>
        <fullName evidence="2">Uncharacterized protein</fullName>
    </submittedName>
</protein>
<evidence type="ECO:0000313" key="2">
    <source>
        <dbReference type="EMBL" id="SLM39006.1"/>
    </source>
</evidence>